<evidence type="ECO:0000313" key="2">
    <source>
        <dbReference type="EMBL" id="KAF7553902.1"/>
    </source>
</evidence>
<keyword evidence="3" id="KW-1185">Reference proteome</keyword>
<organism evidence="2 3">
    <name type="scientific">Cylindrodendrum hubeiense</name>
    <dbReference type="NCBI Taxonomy" id="595255"/>
    <lineage>
        <taxon>Eukaryota</taxon>
        <taxon>Fungi</taxon>
        <taxon>Dikarya</taxon>
        <taxon>Ascomycota</taxon>
        <taxon>Pezizomycotina</taxon>
        <taxon>Sordariomycetes</taxon>
        <taxon>Hypocreomycetidae</taxon>
        <taxon>Hypocreales</taxon>
        <taxon>Nectriaceae</taxon>
        <taxon>Cylindrodendrum</taxon>
    </lineage>
</organism>
<dbReference type="AlphaFoldDB" id="A0A9P5LAW9"/>
<accession>A0A9P5LAW9</accession>
<proteinExistence type="predicted"/>
<comment type="caution">
    <text evidence="2">The sequence shown here is derived from an EMBL/GenBank/DDBJ whole genome shotgun (WGS) entry which is preliminary data.</text>
</comment>
<gene>
    <name evidence="2" type="ORF">G7Z17_g3300</name>
</gene>
<name>A0A9P5LAW9_9HYPO</name>
<dbReference type="Proteomes" id="UP000722485">
    <property type="component" value="Unassembled WGS sequence"/>
</dbReference>
<feature type="region of interest" description="Disordered" evidence="1">
    <location>
        <begin position="57"/>
        <end position="83"/>
    </location>
</feature>
<reference evidence="2" key="1">
    <citation type="submission" date="2020-03" db="EMBL/GenBank/DDBJ databases">
        <title>Draft Genome Sequence of Cylindrodendrum hubeiense.</title>
        <authorList>
            <person name="Buettner E."/>
            <person name="Kellner H."/>
        </authorList>
    </citation>
    <scope>NUCLEOTIDE SEQUENCE</scope>
    <source>
        <strain evidence="2">IHI 201604</strain>
    </source>
</reference>
<sequence length="164" mass="17393">MSAPWPGFGSILQRRSRQASAPLSCQRRFCDEQRTDMVLSSSQNNTRVHHGGRTCLCSPSGARRPPARPETAPPLVGAGDPIPSRELPQLFSANASPIQGSCGYLDFVLAPCGALADAAAAAAAASMMRMSHRLPPAHGALALPLQTFPRPTRSWQAEGRLSPP</sequence>
<dbReference type="EMBL" id="JAANBB010000039">
    <property type="protein sequence ID" value="KAF7553902.1"/>
    <property type="molecule type" value="Genomic_DNA"/>
</dbReference>
<evidence type="ECO:0000313" key="3">
    <source>
        <dbReference type="Proteomes" id="UP000722485"/>
    </source>
</evidence>
<protein>
    <submittedName>
        <fullName evidence="2">Uncharacterized protein</fullName>
    </submittedName>
</protein>
<evidence type="ECO:0000256" key="1">
    <source>
        <dbReference type="SAM" id="MobiDB-lite"/>
    </source>
</evidence>